<evidence type="ECO:0000313" key="4">
    <source>
        <dbReference type="Proteomes" id="UP001227192"/>
    </source>
</evidence>
<gene>
    <name evidence="3" type="ORF">VN97_g1847</name>
</gene>
<dbReference type="Proteomes" id="UP001227192">
    <property type="component" value="Unassembled WGS sequence"/>
</dbReference>
<accession>A0AAI9XCA8</accession>
<comment type="caution">
    <text evidence="3">The sequence shown here is derived from an EMBL/GenBank/DDBJ whole genome shotgun (WGS) entry which is preliminary data.</text>
</comment>
<evidence type="ECO:0000256" key="1">
    <source>
        <dbReference type="SAM" id="Coils"/>
    </source>
</evidence>
<dbReference type="EMBL" id="LACB01000033">
    <property type="protein sequence ID" value="KAJ9491399.1"/>
    <property type="molecule type" value="Genomic_DNA"/>
</dbReference>
<feature type="coiled-coil region" evidence="1">
    <location>
        <begin position="149"/>
        <end position="183"/>
    </location>
</feature>
<feature type="region of interest" description="Disordered" evidence="2">
    <location>
        <begin position="74"/>
        <end position="104"/>
    </location>
</feature>
<reference evidence="3" key="2">
    <citation type="journal article" date="2016" name="Fungal Biol.">
        <title>Ochratoxin A production by Penicillium thymicola.</title>
        <authorList>
            <person name="Nguyen H.D.T."/>
            <person name="McMullin D.R."/>
            <person name="Ponomareva E."/>
            <person name="Riley R."/>
            <person name="Pomraning K.R."/>
            <person name="Baker S.E."/>
            <person name="Seifert K.A."/>
        </authorList>
    </citation>
    <scope>NUCLEOTIDE SEQUENCE</scope>
    <source>
        <strain evidence="3">DAOM 180753</strain>
    </source>
</reference>
<sequence length="220" mass="25149">MSYYKPDHVYDASLAPNVPDDLWETPDTLHCLGVNETMFFTQANIDDFVLQQDVVMENGCFEFEACPEPSKVPMGTELYSGGQVELPSSSPSSTHSSKETEATLRTDKELSITLKQFTSTITQFGILSQTLGTKIEGLNSRFDNMQHGLENTDRHLSSIEHRMESMEHRMDSLYQVMESLEAKFKTVNEYLLEVIRREQMVMRELGDLASRYHERDIASF</sequence>
<evidence type="ECO:0000256" key="2">
    <source>
        <dbReference type="SAM" id="MobiDB-lite"/>
    </source>
</evidence>
<protein>
    <submittedName>
        <fullName evidence="3">Uncharacterized protein</fullName>
    </submittedName>
</protein>
<organism evidence="3 4">
    <name type="scientific">Penicillium thymicola</name>
    <dbReference type="NCBI Taxonomy" id="293382"/>
    <lineage>
        <taxon>Eukaryota</taxon>
        <taxon>Fungi</taxon>
        <taxon>Dikarya</taxon>
        <taxon>Ascomycota</taxon>
        <taxon>Pezizomycotina</taxon>
        <taxon>Eurotiomycetes</taxon>
        <taxon>Eurotiomycetidae</taxon>
        <taxon>Eurotiales</taxon>
        <taxon>Aspergillaceae</taxon>
        <taxon>Penicillium</taxon>
    </lineage>
</organism>
<name>A0AAI9XCA8_PENTH</name>
<evidence type="ECO:0000313" key="3">
    <source>
        <dbReference type="EMBL" id="KAJ9491399.1"/>
    </source>
</evidence>
<keyword evidence="1" id="KW-0175">Coiled coil</keyword>
<proteinExistence type="predicted"/>
<dbReference type="AlphaFoldDB" id="A0AAI9XCA8"/>
<keyword evidence="4" id="KW-1185">Reference proteome</keyword>
<reference evidence="3" key="1">
    <citation type="submission" date="2015-06" db="EMBL/GenBank/DDBJ databases">
        <authorList>
            <person name="Nguyen H."/>
        </authorList>
    </citation>
    <scope>NUCLEOTIDE SEQUENCE</scope>
    <source>
        <strain evidence="3">DAOM 180753</strain>
    </source>
</reference>
<dbReference type="SUPFAM" id="SSF57997">
    <property type="entry name" value="Tropomyosin"/>
    <property type="match status" value="1"/>
</dbReference>
<dbReference type="Gene3D" id="3.90.20.10">
    <property type="match status" value="1"/>
</dbReference>